<keyword evidence="3 8" id="KW-0479">Metal-binding</keyword>
<feature type="domain" description="Peptidase M20 dimerisation" evidence="9">
    <location>
        <begin position="187"/>
        <end position="279"/>
    </location>
</feature>
<dbReference type="PIRSF" id="PIRSF001123">
    <property type="entry name" value="PepA_GA"/>
    <property type="match status" value="1"/>
</dbReference>
<dbReference type="GO" id="GO:0004177">
    <property type="term" value="F:aminopeptidase activity"/>
    <property type="evidence" value="ECO:0007669"/>
    <property type="project" value="UniProtKB-UniRule"/>
</dbReference>
<evidence type="ECO:0000256" key="7">
    <source>
        <dbReference type="PIRNR" id="PIRNR001123"/>
    </source>
</evidence>
<dbReference type="GO" id="GO:0008237">
    <property type="term" value="F:metallopeptidase activity"/>
    <property type="evidence" value="ECO:0007669"/>
    <property type="project" value="UniProtKB-KW"/>
</dbReference>
<comment type="similarity">
    <text evidence="7">Belongs to the peptidase M42 family.</text>
</comment>
<dbReference type="Pfam" id="PF07687">
    <property type="entry name" value="M20_dimer"/>
    <property type="match status" value="1"/>
</dbReference>
<evidence type="ECO:0000313" key="10">
    <source>
        <dbReference type="EMBL" id="PXW85080.1"/>
    </source>
</evidence>
<dbReference type="AlphaFoldDB" id="A0A2V3VTV9"/>
<dbReference type="Pfam" id="PF01546">
    <property type="entry name" value="Peptidase_M20"/>
    <property type="match status" value="1"/>
</dbReference>
<dbReference type="PROSITE" id="PS00759">
    <property type="entry name" value="ARGE_DAPE_CPG2_2"/>
    <property type="match status" value="1"/>
</dbReference>
<evidence type="ECO:0000256" key="2">
    <source>
        <dbReference type="ARBA" id="ARBA00022670"/>
    </source>
</evidence>
<evidence type="ECO:0000256" key="1">
    <source>
        <dbReference type="ARBA" id="ARBA00001947"/>
    </source>
</evidence>
<comment type="caution">
    <text evidence="10">The sequence shown here is derived from an EMBL/GenBank/DDBJ whole genome shotgun (WGS) entry which is preliminary data.</text>
</comment>
<dbReference type="NCBIfam" id="TIGR01883">
    <property type="entry name" value="PepT-like"/>
    <property type="match status" value="1"/>
</dbReference>
<dbReference type="Gene3D" id="3.40.630.10">
    <property type="entry name" value="Zn peptidases"/>
    <property type="match status" value="1"/>
</dbReference>
<sequence>MLIKNKERLINEFIELVKIDSETKHEENIAKVLKQKFSALGLEVLEDKAKEKTDHGANNLICNLTGNSEQVETIFFTAHMDTVTPGNGIQPVIENDYITSNGDTILGADDKAGIAVLLEVIRIIKEENIKHGDIQFVITVGEESGLAGAKVMDTSLLTAKYGYALDSDGAVGNIVVEAPYQAKILTKVYGKSAHAGVAPEKGVSAITVAAKSIAKMTLGRIDEETTANIGYFKGGKETETNVVCDYVEIVAEARSLDKNKLQHVTDQMQSTFEQTASKYGGRALVEVHEIYPGFKHAKTDQVVKVAQAVANEIGLPSEMLKSGGGSDANVFNGYGIPTANLSVGYEFIHTTKERIHVDHLTNLTKLVVKMIEHIAK</sequence>
<dbReference type="Proteomes" id="UP000247978">
    <property type="component" value="Unassembled WGS sequence"/>
</dbReference>
<evidence type="ECO:0000259" key="9">
    <source>
        <dbReference type="Pfam" id="PF07687"/>
    </source>
</evidence>
<evidence type="ECO:0000256" key="5">
    <source>
        <dbReference type="ARBA" id="ARBA00022833"/>
    </source>
</evidence>
<protein>
    <submittedName>
        <fullName evidence="10">Tripeptide aminopeptidase</fullName>
    </submittedName>
</protein>
<evidence type="ECO:0000313" key="11">
    <source>
        <dbReference type="Proteomes" id="UP000247978"/>
    </source>
</evidence>
<gene>
    <name evidence="10" type="ORF">DFR56_11258</name>
</gene>
<evidence type="ECO:0000256" key="3">
    <source>
        <dbReference type="ARBA" id="ARBA00022723"/>
    </source>
</evidence>
<keyword evidence="4" id="KW-0378">Hydrolase</keyword>
<dbReference type="SUPFAM" id="SSF55031">
    <property type="entry name" value="Bacterial exopeptidase dimerisation domain"/>
    <property type="match status" value="1"/>
</dbReference>
<feature type="binding site" evidence="8">
    <location>
        <position position="349"/>
    </location>
    <ligand>
        <name>Zn(2+)</name>
        <dbReference type="ChEBI" id="CHEBI:29105"/>
        <label>2</label>
    </ligand>
</feature>
<dbReference type="EMBL" id="QJJQ01000012">
    <property type="protein sequence ID" value="PXW85080.1"/>
    <property type="molecule type" value="Genomic_DNA"/>
</dbReference>
<comment type="cofactor">
    <cofactor evidence="1">
        <name>Zn(2+)</name>
        <dbReference type="ChEBI" id="CHEBI:29105"/>
    </cofactor>
</comment>
<dbReference type="InterPro" id="IPR010162">
    <property type="entry name" value="PepT-like"/>
</dbReference>
<evidence type="ECO:0000256" key="8">
    <source>
        <dbReference type="PIRSR" id="PIRSR001123-2"/>
    </source>
</evidence>
<keyword evidence="2" id="KW-0645">Protease</keyword>
<dbReference type="GO" id="GO:0006508">
    <property type="term" value="P:proteolysis"/>
    <property type="evidence" value="ECO:0007669"/>
    <property type="project" value="UniProtKB-KW"/>
</dbReference>
<dbReference type="SUPFAM" id="SSF53187">
    <property type="entry name" value="Zn-dependent exopeptidases"/>
    <property type="match status" value="1"/>
</dbReference>
<dbReference type="InterPro" id="IPR011650">
    <property type="entry name" value="Peptidase_M20_dimer"/>
</dbReference>
<keyword evidence="6" id="KW-0482">Metalloprotease</keyword>
<reference evidence="10 11" key="1">
    <citation type="submission" date="2018-05" db="EMBL/GenBank/DDBJ databases">
        <title>Genomic Encyclopedia of Type Strains, Phase IV (KMG-IV): sequencing the most valuable type-strain genomes for metagenomic binning, comparative biology and taxonomic classification.</title>
        <authorList>
            <person name="Goeker M."/>
        </authorList>
    </citation>
    <scope>NUCLEOTIDE SEQUENCE [LARGE SCALE GENOMIC DNA]</scope>
    <source>
        <strain evidence="10 11">DSM 28556</strain>
    </source>
</reference>
<name>A0A2V3VTV9_9BACI</name>
<evidence type="ECO:0000256" key="6">
    <source>
        <dbReference type="ARBA" id="ARBA00023049"/>
    </source>
</evidence>
<keyword evidence="11" id="KW-1185">Reference proteome</keyword>
<dbReference type="InterPro" id="IPR008007">
    <property type="entry name" value="Peptidase_M42"/>
</dbReference>
<dbReference type="GO" id="GO:0046872">
    <property type="term" value="F:metal ion binding"/>
    <property type="evidence" value="ECO:0007669"/>
    <property type="project" value="UniProtKB-UniRule"/>
</dbReference>
<dbReference type="InterPro" id="IPR002933">
    <property type="entry name" value="Peptidase_M20"/>
</dbReference>
<keyword evidence="10" id="KW-0031">Aminopeptidase</keyword>
<proteinExistence type="inferred from homology"/>
<comment type="cofactor">
    <cofactor evidence="8">
        <name>a divalent metal cation</name>
        <dbReference type="ChEBI" id="CHEBI:60240"/>
    </cofactor>
    <text evidence="8">Binds 2 divalent metal cations per subunit.</text>
</comment>
<dbReference type="Gene3D" id="3.30.70.360">
    <property type="match status" value="1"/>
</dbReference>
<dbReference type="InterPro" id="IPR001261">
    <property type="entry name" value="ArgE/DapE_CS"/>
</dbReference>
<dbReference type="PANTHER" id="PTHR42994">
    <property type="entry name" value="PEPTIDASE T"/>
    <property type="match status" value="1"/>
</dbReference>
<accession>A0A2V3VTV9</accession>
<evidence type="ECO:0000256" key="4">
    <source>
        <dbReference type="ARBA" id="ARBA00022801"/>
    </source>
</evidence>
<dbReference type="PANTHER" id="PTHR42994:SF2">
    <property type="entry name" value="PEPTIDASE"/>
    <property type="match status" value="1"/>
</dbReference>
<keyword evidence="5" id="KW-0862">Zinc</keyword>
<organism evidence="10 11">
    <name type="scientific">Pseudogracilibacillus auburnensis</name>
    <dbReference type="NCBI Taxonomy" id="1494959"/>
    <lineage>
        <taxon>Bacteria</taxon>
        <taxon>Bacillati</taxon>
        <taxon>Bacillota</taxon>
        <taxon>Bacilli</taxon>
        <taxon>Bacillales</taxon>
        <taxon>Bacillaceae</taxon>
        <taxon>Pseudogracilibacillus</taxon>
    </lineage>
</organism>
<dbReference type="InterPro" id="IPR036264">
    <property type="entry name" value="Bact_exopeptidase_dim_dom"/>
</dbReference>